<evidence type="ECO:0000313" key="3">
    <source>
        <dbReference type="EMBL" id="MCW8085810.1"/>
    </source>
</evidence>
<keyword evidence="4" id="KW-1185">Reference proteome</keyword>
<sequence>MSNPTTKPAIAAFCAVLLAGPALAQTVPQGSGTATAPAVRGAPQTNQPNMNPTANPVQGANTGMARSSDVTSPNTNDPLRSGGQVTDGRSPAAVSGPTGPASTERNVPGSDIALPMGVSRDYGTGATPGPAAPSTAAGHPSGIRNSNNTAVQPGAASVTDAPVTTPGMVPSNRPAPAGASSSAITNQPPGGANTSITNQPPGSAGTSITNAPVGANMDTSQGGRAAAANDSDRRDGTANVAPAAGTSATQVPGANSFTEGQTRSRMEGAGFSQVRELRRDDNGVWRGTAMREGRQVQVSMDYQGNVTHR</sequence>
<dbReference type="RefSeq" id="WP_301589761.1">
    <property type="nucleotide sequence ID" value="NZ_JAPFQI010000005.1"/>
</dbReference>
<protein>
    <recommendedName>
        <fullName evidence="5">PepSY domain-containing protein</fullName>
    </recommendedName>
</protein>
<evidence type="ECO:0000313" key="4">
    <source>
        <dbReference type="Proteomes" id="UP001526430"/>
    </source>
</evidence>
<evidence type="ECO:0008006" key="5">
    <source>
        <dbReference type="Google" id="ProtNLM"/>
    </source>
</evidence>
<feature type="signal peptide" evidence="2">
    <location>
        <begin position="1"/>
        <end position="24"/>
    </location>
</feature>
<comment type="caution">
    <text evidence="3">The sequence shown here is derived from an EMBL/GenBank/DDBJ whole genome shotgun (WGS) entry which is preliminary data.</text>
</comment>
<dbReference type="Proteomes" id="UP001526430">
    <property type="component" value="Unassembled WGS sequence"/>
</dbReference>
<feature type="region of interest" description="Disordered" evidence="1">
    <location>
        <begin position="27"/>
        <end position="270"/>
    </location>
</feature>
<reference evidence="3 4" key="1">
    <citation type="submission" date="2022-10" db="EMBL/GenBank/DDBJ databases">
        <title>Roseococcus glaciei nov., sp. nov., isolated from glacier.</title>
        <authorList>
            <person name="Liu Q."/>
            <person name="Xin Y.-H."/>
        </authorList>
    </citation>
    <scope>NUCLEOTIDE SEQUENCE [LARGE SCALE GENOMIC DNA]</scope>
    <source>
        <strain evidence="3 4">MDT2-1-1</strain>
    </source>
</reference>
<keyword evidence="2" id="KW-0732">Signal</keyword>
<feature type="compositionally biased region" description="Polar residues" evidence="1">
    <location>
        <begin position="179"/>
        <end position="210"/>
    </location>
</feature>
<accession>A0ABT3NUH0</accession>
<dbReference type="EMBL" id="JAPFQI010000005">
    <property type="protein sequence ID" value="MCW8085810.1"/>
    <property type="molecule type" value="Genomic_DNA"/>
</dbReference>
<feature type="compositionally biased region" description="Low complexity" evidence="1">
    <location>
        <begin position="123"/>
        <end position="142"/>
    </location>
</feature>
<name>A0ABT3NUH0_9PROT</name>
<organism evidence="3 4">
    <name type="scientific">Sabulicella glaciei</name>
    <dbReference type="NCBI Taxonomy" id="2984948"/>
    <lineage>
        <taxon>Bacteria</taxon>
        <taxon>Pseudomonadati</taxon>
        <taxon>Pseudomonadota</taxon>
        <taxon>Alphaproteobacteria</taxon>
        <taxon>Acetobacterales</taxon>
        <taxon>Acetobacteraceae</taxon>
        <taxon>Sabulicella</taxon>
    </lineage>
</organism>
<feature type="compositionally biased region" description="Polar residues" evidence="1">
    <location>
        <begin position="246"/>
        <end position="263"/>
    </location>
</feature>
<evidence type="ECO:0000256" key="1">
    <source>
        <dbReference type="SAM" id="MobiDB-lite"/>
    </source>
</evidence>
<evidence type="ECO:0000256" key="2">
    <source>
        <dbReference type="SAM" id="SignalP"/>
    </source>
</evidence>
<feature type="compositionally biased region" description="Polar residues" evidence="1">
    <location>
        <begin position="43"/>
        <end position="78"/>
    </location>
</feature>
<feature type="chain" id="PRO_5045800985" description="PepSY domain-containing protein" evidence="2">
    <location>
        <begin position="25"/>
        <end position="309"/>
    </location>
</feature>
<proteinExistence type="predicted"/>
<gene>
    <name evidence="3" type="ORF">OF850_09255</name>
</gene>